<dbReference type="OMA" id="VTTHAVI"/>
<feature type="compositionally biased region" description="Low complexity" evidence="1">
    <location>
        <begin position="67"/>
        <end position="79"/>
    </location>
</feature>
<dbReference type="InParanoid" id="G4YQ04"/>
<feature type="compositionally biased region" description="Low complexity" evidence="1">
    <location>
        <begin position="692"/>
        <end position="704"/>
    </location>
</feature>
<reference evidence="2 3" key="1">
    <citation type="journal article" date="2006" name="Science">
        <title>Phytophthora genome sequences uncover evolutionary origins and mechanisms of pathogenesis.</title>
        <authorList>
            <person name="Tyler B.M."/>
            <person name="Tripathy S."/>
            <person name="Zhang X."/>
            <person name="Dehal P."/>
            <person name="Jiang R.H."/>
            <person name="Aerts A."/>
            <person name="Arredondo F.D."/>
            <person name="Baxter L."/>
            <person name="Bensasson D."/>
            <person name="Beynon J.L."/>
            <person name="Chapman J."/>
            <person name="Damasceno C.M."/>
            <person name="Dorrance A.E."/>
            <person name="Dou D."/>
            <person name="Dickerman A.W."/>
            <person name="Dubchak I.L."/>
            <person name="Garbelotto M."/>
            <person name="Gijzen M."/>
            <person name="Gordon S.G."/>
            <person name="Govers F."/>
            <person name="Grunwald N.J."/>
            <person name="Huang W."/>
            <person name="Ivors K.L."/>
            <person name="Jones R.W."/>
            <person name="Kamoun S."/>
            <person name="Krampis K."/>
            <person name="Lamour K.H."/>
            <person name="Lee M.K."/>
            <person name="McDonald W.H."/>
            <person name="Medina M."/>
            <person name="Meijer H.J."/>
            <person name="Nordberg E.K."/>
            <person name="Maclean D.J."/>
            <person name="Ospina-Giraldo M.D."/>
            <person name="Morris P.F."/>
            <person name="Phuntumart V."/>
            <person name="Putnam N.H."/>
            <person name="Rash S."/>
            <person name="Rose J.K."/>
            <person name="Sakihama Y."/>
            <person name="Salamov A.A."/>
            <person name="Savidor A."/>
            <person name="Scheuring C.F."/>
            <person name="Smith B.M."/>
            <person name="Sobral B.W."/>
            <person name="Terry A."/>
            <person name="Torto-Alalibo T.A."/>
            <person name="Win J."/>
            <person name="Xu Z."/>
            <person name="Zhang H."/>
            <person name="Grigoriev I.V."/>
            <person name="Rokhsar D.S."/>
            <person name="Boore J.L."/>
        </authorList>
    </citation>
    <scope>NUCLEOTIDE SEQUENCE [LARGE SCALE GENOMIC DNA]</scope>
    <source>
        <strain evidence="2 3">P6497</strain>
    </source>
</reference>
<feature type="region of interest" description="Disordered" evidence="1">
    <location>
        <begin position="766"/>
        <end position="947"/>
    </location>
</feature>
<gene>
    <name evidence="2" type="ORF">PHYSODRAFT_322855</name>
</gene>
<keyword evidence="3" id="KW-1185">Reference proteome</keyword>
<protein>
    <submittedName>
        <fullName evidence="2">Uncharacterized protein</fullName>
    </submittedName>
</protein>
<feature type="compositionally biased region" description="Low complexity" evidence="1">
    <location>
        <begin position="1"/>
        <end position="21"/>
    </location>
</feature>
<dbReference type="Proteomes" id="UP000002640">
    <property type="component" value="Unassembled WGS sequence"/>
</dbReference>
<dbReference type="EMBL" id="JH159151">
    <property type="protein sequence ID" value="EGZ29319.1"/>
    <property type="molecule type" value="Genomic_DNA"/>
</dbReference>
<feature type="compositionally biased region" description="Low complexity" evidence="1">
    <location>
        <begin position="830"/>
        <end position="844"/>
    </location>
</feature>
<evidence type="ECO:0000256" key="1">
    <source>
        <dbReference type="SAM" id="MobiDB-lite"/>
    </source>
</evidence>
<feature type="region of interest" description="Disordered" evidence="1">
    <location>
        <begin position="1347"/>
        <end position="1400"/>
    </location>
</feature>
<name>G4YQ04_PHYSP</name>
<evidence type="ECO:0000313" key="2">
    <source>
        <dbReference type="EMBL" id="EGZ29319.1"/>
    </source>
</evidence>
<accession>G4YQ04</accession>
<sequence length="1429" mass="149223">MSSSGAPAAPPASVASALESSHPPARDEESAELVNSASRARGVSDGQEHPVIDLTTSREFDRESEPASRTSPRRSPSPRGDTTSGAADLGRSDSAGPVSLDSLAALIHAQSEQRRIENADLARLLSFVITRPAPAADREVRRAALEATSVSELVSLLRGQHQPPSQASDVAALRAAVKAGLEERLKTVEEERDRWKAESKKSSPLLTSFRKAMAESEASLKSARKSQDDKVKSALAHAKDLGKQLRERDSEIERLTQLLSARHAEYAVLQGISTKHFEQLQESARLLISGDAQSLRDAKATIKHQREVILRQKRVISRMGLLPMHDPHMAAAAAAGRILAQRFPEVMDIPAGETRRVELTIHPRADGAATTLPAPVNSAGSFLGQSTRLTGAEAPAPPSESPASSVANPVSAGAVSTPVSTSASRRRRSKSSATAAGSRRTPKKPLEQPYACPLPGEVGHEDALVQLEEAAKETDAACDLSLRPSLNLAGLAVDDVNVEAGDEIHSLEEDLSFEFNEVSDSAELPGGPAGPTVSVPPVQLVPYPSSPVQTPSSGVAVVSVPGSVDIAATPSALSLPASVPFPTCVRWVPPSTSVPSSVVVTSTVGVGGQPGSSAPGPALVTTHAVIAPSSAAGVSAAGTIHSSAALPLRVSQSSPGSAAHRLLACTRSQFTNQAQSRRGLSGVVSTVVTPMPSTPSVVSTRPAVLPSSAGMTSPSGRPLRSTAATARVLNAHCLDLLETPDYLVFWSARRSSSSCSSGSALGLNAPGTSAHPLSVSDSSESEADDPGSADELSSADPDASRRASLASALPPPHGKLQSYMAARQSPLVPSSESGDSGSQPSSKKQSGKGKRKRRRKHKLKHKHKHKHKHKSKSKSKSAGSKKSKRSASPDSAKGLRLSKRQRGLTGDLAVGPTEVSAASSSTKTSAGSSGIPSSSAVSPSPISAGPASTLSVPIVTAHDAGAHVLPQLAAALRYSLAQLRTRAGQAVGRDARITPQLAQLSDIRFVHYGSRWCWETILSHQTAKVTVDDASGKGSVPVTLCSLAGIKAFADVYHPDHPAQRLLRLLPKTPIFFSPQVLNDAKRRLTNSVKSVTLMERLAEVFVKIRGEAPNSVCDKEGPTKFFVALFERCHWMVESSVLMGLHPPFHTGLPYHVIAEMYDTWVLYKLARKRRGDALRSLMTILPDDLFTAVMKLFGGLAAPEIDAELFFEPSVPLYPLVNLAWIPAGRDWFAEAKSIDDSEPWRAWLLTDPATHPYNTCFRTRNLEFMVVAPAGVDPRLVEDAVDEDVDLDEPAPPQISSSAPTPVNRAGIHIFQGCEAGELGWAAGDADPASPLIGSPNVCSPSPTASLFGPASPGSPAESSAGSSVPLANNSAIPASSSADSAVQTAGAADSSAGSATNTGGSIGLLAAAAATVVSSAAHSQGPSSP</sequence>
<dbReference type="GeneID" id="20644861"/>
<feature type="region of interest" description="Disordered" evidence="1">
    <location>
        <begin position="692"/>
        <end position="719"/>
    </location>
</feature>
<feature type="compositionally biased region" description="Low complexity" evidence="1">
    <location>
        <begin position="401"/>
        <end position="423"/>
    </location>
</feature>
<feature type="compositionally biased region" description="Low complexity" evidence="1">
    <location>
        <begin position="916"/>
        <end position="947"/>
    </location>
</feature>
<dbReference type="KEGG" id="psoj:PHYSODRAFT_322855"/>
<organism evidence="2 3">
    <name type="scientific">Phytophthora sojae (strain P6497)</name>
    <name type="common">Soybean stem and root rot agent</name>
    <name type="synonym">Phytophthora megasperma f. sp. glycines</name>
    <dbReference type="NCBI Taxonomy" id="1094619"/>
    <lineage>
        <taxon>Eukaryota</taxon>
        <taxon>Sar</taxon>
        <taxon>Stramenopiles</taxon>
        <taxon>Oomycota</taxon>
        <taxon>Peronosporomycetes</taxon>
        <taxon>Peronosporales</taxon>
        <taxon>Peronosporaceae</taxon>
        <taxon>Phytophthora</taxon>
    </lineage>
</organism>
<feature type="compositionally biased region" description="Basic and acidic residues" evidence="1">
    <location>
        <begin position="46"/>
        <end position="66"/>
    </location>
</feature>
<feature type="region of interest" description="Disordered" evidence="1">
    <location>
        <begin position="389"/>
        <end position="457"/>
    </location>
</feature>
<feature type="region of interest" description="Disordered" evidence="1">
    <location>
        <begin position="1"/>
        <end position="97"/>
    </location>
</feature>
<proteinExistence type="predicted"/>
<feature type="compositionally biased region" description="Low complexity" evidence="1">
    <location>
        <begin position="789"/>
        <end position="808"/>
    </location>
</feature>
<feature type="compositionally biased region" description="Acidic residues" evidence="1">
    <location>
        <begin position="779"/>
        <end position="788"/>
    </location>
</feature>
<dbReference type="RefSeq" id="XP_009516594.1">
    <property type="nucleotide sequence ID" value="XM_009518299.1"/>
</dbReference>
<feature type="compositionally biased region" description="Basic residues" evidence="1">
    <location>
        <begin position="845"/>
        <end position="885"/>
    </location>
</feature>
<evidence type="ECO:0000313" key="3">
    <source>
        <dbReference type="Proteomes" id="UP000002640"/>
    </source>
</evidence>
<feature type="compositionally biased region" description="Low complexity" evidence="1">
    <location>
        <begin position="1352"/>
        <end position="1400"/>
    </location>
</feature>